<keyword evidence="2" id="KW-1185">Reference proteome</keyword>
<name>A0ABQ5RN57_9CHLO</name>
<protein>
    <submittedName>
        <fullName evidence="1">Uncharacterized protein</fullName>
    </submittedName>
</protein>
<organism evidence="1 2">
    <name type="scientific">Volvox africanus</name>
    <dbReference type="NCBI Taxonomy" id="51714"/>
    <lineage>
        <taxon>Eukaryota</taxon>
        <taxon>Viridiplantae</taxon>
        <taxon>Chlorophyta</taxon>
        <taxon>core chlorophytes</taxon>
        <taxon>Chlorophyceae</taxon>
        <taxon>CS clade</taxon>
        <taxon>Chlamydomonadales</taxon>
        <taxon>Volvocaceae</taxon>
        <taxon>Volvox</taxon>
    </lineage>
</organism>
<evidence type="ECO:0000313" key="1">
    <source>
        <dbReference type="EMBL" id="GLI58447.1"/>
    </source>
</evidence>
<dbReference type="Proteomes" id="UP001165090">
    <property type="component" value="Unassembled WGS sequence"/>
</dbReference>
<reference evidence="1 2" key="1">
    <citation type="journal article" date="2023" name="IScience">
        <title>Expanded male sex-determining region conserved during the evolution of homothallism in the green alga Volvox.</title>
        <authorList>
            <person name="Yamamoto K."/>
            <person name="Matsuzaki R."/>
            <person name="Mahakham W."/>
            <person name="Heman W."/>
            <person name="Sekimoto H."/>
            <person name="Kawachi M."/>
            <person name="Minakuchi Y."/>
            <person name="Toyoda A."/>
            <person name="Nozaki H."/>
        </authorList>
    </citation>
    <scope>NUCLEOTIDE SEQUENCE [LARGE SCALE GENOMIC DNA]</scope>
    <source>
        <strain evidence="1 2">NIES-4468</strain>
    </source>
</reference>
<evidence type="ECO:0000313" key="2">
    <source>
        <dbReference type="Proteomes" id="UP001165090"/>
    </source>
</evidence>
<sequence length="171" mass="18700">MDAADRAYVTPPPERLLFSVSPVLGQSALAEARHMQYPAHLPTMQSTAGQAGNQATHQVTRRVAGVGARCIAGVSSGQDSCVGWSRDLLLRQAALLPAISSVEGLKGSAQFQEYIRNTPRGLLVAKQCQDKIETYQRLRQLDPDAFRQLFSRDDIQVCDLSVLSITYLLIC</sequence>
<proteinExistence type="predicted"/>
<dbReference type="EMBL" id="BSDZ01000003">
    <property type="protein sequence ID" value="GLI58447.1"/>
    <property type="molecule type" value="Genomic_DNA"/>
</dbReference>
<accession>A0ABQ5RN57</accession>
<comment type="caution">
    <text evidence="1">The sequence shown here is derived from an EMBL/GenBank/DDBJ whole genome shotgun (WGS) entry which is preliminary data.</text>
</comment>
<gene>
    <name evidence="1" type="ORF">VaNZ11_000071</name>
</gene>